<organism evidence="1 2">
    <name type="scientific">Glycomyces tritici</name>
    <dbReference type="NCBI Taxonomy" id="2665176"/>
    <lineage>
        <taxon>Bacteria</taxon>
        <taxon>Bacillati</taxon>
        <taxon>Actinomycetota</taxon>
        <taxon>Actinomycetes</taxon>
        <taxon>Glycomycetales</taxon>
        <taxon>Glycomycetaceae</taxon>
        <taxon>Glycomyces</taxon>
    </lineage>
</organism>
<proteinExistence type="predicted"/>
<evidence type="ECO:0008006" key="3">
    <source>
        <dbReference type="Google" id="ProtNLM"/>
    </source>
</evidence>
<dbReference type="SUPFAM" id="SSF46894">
    <property type="entry name" value="C-terminal effector domain of the bipartite response regulators"/>
    <property type="match status" value="1"/>
</dbReference>
<reference evidence="1" key="1">
    <citation type="submission" date="2023-06" db="EMBL/GenBank/DDBJ databases">
        <title>Gycomyces niveus sp.nov., a novel actinomycete isolated from soil in Shouguang.</title>
        <authorList>
            <person name="Yang X."/>
            <person name="Zhao J."/>
        </authorList>
    </citation>
    <scope>NUCLEOTIDE SEQUENCE</scope>
    <source>
        <strain evidence="1">NEAU C2</strain>
    </source>
</reference>
<dbReference type="InterPro" id="IPR016032">
    <property type="entry name" value="Sig_transdc_resp-reg_C-effctor"/>
</dbReference>
<dbReference type="InterPro" id="IPR036388">
    <property type="entry name" value="WH-like_DNA-bd_sf"/>
</dbReference>
<accession>A0ABT7YNF1</accession>
<evidence type="ECO:0000313" key="1">
    <source>
        <dbReference type="EMBL" id="MDN3240120.1"/>
    </source>
</evidence>
<gene>
    <name evidence="1" type="ORF">QWI33_10305</name>
</gene>
<evidence type="ECO:0000313" key="2">
    <source>
        <dbReference type="Proteomes" id="UP001171902"/>
    </source>
</evidence>
<keyword evidence="2" id="KW-1185">Reference proteome</keyword>
<protein>
    <recommendedName>
        <fullName evidence="3">HTH luxR-type domain-containing protein</fullName>
    </recommendedName>
</protein>
<dbReference type="RefSeq" id="WP_289957167.1">
    <property type="nucleotide sequence ID" value="NZ_JAUEMJ010000002.1"/>
</dbReference>
<dbReference type="EMBL" id="JAUEMJ010000002">
    <property type="protein sequence ID" value="MDN3240120.1"/>
    <property type="molecule type" value="Genomic_DNA"/>
</dbReference>
<dbReference type="Proteomes" id="UP001171902">
    <property type="component" value="Unassembled WGS sequence"/>
</dbReference>
<name>A0ABT7YNF1_9ACTN</name>
<comment type="caution">
    <text evidence="1">The sequence shown here is derived from an EMBL/GenBank/DDBJ whole genome shotgun (WGS) entry which is preliminary data.</text>
</comment>
<sequence>MNYTHPSADQFSDRDRQILANLVAAPDQQTAAAWLGITDRHLRRRIDAIMRRLGAETTYQMIVLATQKGLIDPKALPADT</sequence>
<dbReference type="Gene3D" id="1.10.10.10">
    <property type="entry name" value="Winged helix-like DNA-binding domain superfamily/Winged helix DNA-binding domain"/>
    <property type="match status" value="1"/>
</dbReference>